<dbReference type="Proteomes" id="UP000885826">
    <property type="component" value="Unassembled WGS sequence"/>
</dbReference>
<protein>
    <recommendedName>
        <fullName evidence="3">Thioredoxin-like fold domain-containing protein</fullName>
    </recommendedName>
</protein>
<comment type="caution">
    <text evidence="1">The sequence shown here is derived from an EMBL/GenBank/DDBJ whole genome shotgun (WGS) entry which is preliminary data.</text>
</comment>
<dbReference type="Pfam" id="PF05768">
    <property type="entry name" value="Glrx-like"/>
    <property type="match status" value="1"/>
</dbReference>
<accession>A0A9C9EMU0</accession>
<organism evidence="1 2">
    <name type="scientific">candidate division WOR-3 bacterium</name>
    <dbReference type="NCBI Taxonomy" id="2052148"/>
    <lineage>
        <taxon>Bacteria</taxon>
        <taxon>Bacteria division WOR-3</taxon>
    </lineage>
</organism>
<evidence type="ECO:0000313" key="2">
    <source>
        <dbReference type="Proteomes" id="UP000885826"/>
    </source>
</evidence>
<dbReference type="Gene3D" id="3.40.30.10">
    <property type="entry name" value="Glutaredoxin"/>
    <property type="match status" value="1"/>
</dbReference>
<dbReference type="EMBL" id="DRIG01000083">
    <property type="protein sequence ID" value="HEC78983.1"/>
    <property type="molecule type" value="Genomic_DNA"/>
</dbReference>
<dbReference type="InterPro" id="IPR008554">
    <property type="entry name" value="Glutaredoxin-like"/>
</dbReference>
<evidence type="ECO:0008006" key="3">
    <source>
        <dbReference type="Google" id="ProtNLM"/>
    </source>
</evidence>
<name>A0A9C9EMU0_UNCW3</name>
<reference evidence="1" key="1">
    <citation type="journal article" date="2020" name="mSystems">
        <title>Genome- and Community-Level Interaction Insights into Carbon Utilization and Element Cycling Functions of Hydrothermarchaeota in Hydrothermal Sediment.</title>
        <authorList>
            <person name="Zhou Z."/>
            <person name="Liu Y."/>
            <person name="Xu W."/>
            <person name="Pan J."/>
            <person name="Luo Z.H."/>
            <person name="Li M."/>
        </authorList>
    </citation>
    <scope>NUCLEOTIDE SEQUENCE</scope>
    <source>
        <strain evidence="1">HyVt-388</strain>
    </source>
</reference>
<sequence>MKEVHIFGKPTCPVCKDAHKKIKYFKKKKNFNAEIKYFDMETVEGLAEGAFNEVSEIPTVIIFDDKKEVVRWEKKPPVSKEFLPYLK</sequence>
<dbReference type="SUPFAM" id="SSF52833">
    <property type="entry name" value="Thioredoxin-like"/>
    <property type="match status" value="1"/>
</dbReference>
<dbReference type="AlphaFoldDB" id="A0A9C9EMU0"/>
<gene>
    <name evidence="1" type="ORF">ENI34_07580</name>
</gene>
<evidence type="ECO:0000313" key="1">
    <source>
        <dbReference type="EMBL" id="HEC78983.1"/>
    </source>
</evidence>
<proteinExistence type="predicted"/>
<dbReference type="InterPro" id="IPR036249">
    <property type="entry name" value="Thioredoxin-like_sf"/>
</dbReference>